<reference evidence="2 3" key="1">
    <citation type="submission" date="2015-11" db="EMBL/GenBank/DDBJ databases">
        <title>Genomic analysis of 38 Legionella species identifies large and diverse effector repertoires.</title>
        <authorList>
            <person name="Burstein D."/>
            <person name="Amaro F."/>
            <person name="Zusman T."/>
            <person name="Lifshitz Z."/>
            <person name="Cohen O."/>
            <person name="Gilbert J.A."/>
            <person name="Pupko T."/>
            <person name="Shuman H.A."/>
            <person name="Segal G."/>
        </authorList>
    </citation>
    <scope>NUCLEOTIDE SEQUENCE [LARGE SCALE GENOMIC DNA]</scope>
    <source>
        <strain evidence="2 3">ATCC 700990</strain>
    </source>
</reference>
<feature type="region of interest" description="Disordered" evidence="1">
    <location>
        <begin position="15"/>
        <end position="38"/>
    </location>
</feature>
<name>A0A0W0SMQ6_9GAMM</name>
<evidence type="ECO:0000313" key="3">
    <source>
        <dbReference type="Proteomes" id="UP000054736"/>
    </source>
</evidence>
<protein>
    <submittedName>
        <fullName evidence="2">Uncharacterized protein</fullName>
    </submittedName>
</protein>
<comment type="caution">
    <text evidence="2">The sequence shown here is derived from an EMBL/GenBank/DDBJ whole genome shotgun (WGS) entry which is preliminary data.</text>
</comment>
<dbReference type="RefSeq" id="WP_131764452.1">
    <property type="nucleotide sequence ID" value="NZ_CAAAIU010000027.1"/>
</dbReference>
<evidence type="ECO:0000256" key="1">
    <source>
        <dbReference type="SAM" id="MobiDB-lite"/>
    </source>
</evidence>
<dbReference type="OrthoDB" id="7582564at2"/>
<gene>
    <name evidence="2" type="ORF">Ldro_2685</name>
</gene>
<evidence type="ECO:0000313" key="2">
    <source>
        <dbReference type="EMBL" id="KTC84521.1"/>
    </source>
</evidence>
<dbReference type="PATRIC" id="fig|1212489.4.peg.2827"/>
<sequence>MAKISNMSIKNNSTAKALSRWENEGGAASRCQEESPISEEVQSVPQLTNAELVQLRVRVIALENLMITLLAGASDRQLDLAREMAVYISPRPGFTHHPLTVHAATQMINLVERAGLFMEKPPS</sequence>
<dbReference type="Proteomes" id="UP000054736">
    <property type="component" value="Unassembled WGS sequence"/>
</dbReference>
<keyword evidence="3" id="KW-1185">Reference proteome</keyword>
<dbReference type="AlphaFoldDB" id="A0A0W0SMQ6"/>
<organism evidence="2 3">
    <name type="scientific">Legionella drozanskii LLAP-1</name>
    <dbReference type="NCBI Taxonomy" id="1212489"/>
    <lineage>
        <taxon>Bacteria</taxon>
        <taxon>Pseudomonadati</taxon>
        <taxon>Pseudomonadota</taxon>
        <taxon>Gammaproteobacteria</taxon>
        <taxon>Legionellales</taxon>
        <taxon>Legionellaceae</taxon>
        <taxon>Legionella</taxon>
    </lineage>
</organism>
<accession>A0A0W0SMQ6</accession>
<dbReference type="EMBL" id="LNXY01000031">
    <property type="protein sequence ID" value="KTC84521.1"/>
    <property type="molecule type" value="Genomic_DNA"/>
</dbReference>
<proteinExistence type="predicted"/>